<reference evidence="1 2" key="1">
    <citation type="journal article" date="2019" name="Nat. Ecol. Evol.">
        <title>Megaphylogeny resolves global patterns of mushroom evolution.</title>
        <authorList>
            <person name="Varga T."/>
            <person name="Krizsan K."/>
            <person name="Foldi C."/>
            <person name="Dima B."/>
            <person name="Sanchez-Garcia M."/>
            <person name="Sanchez-Ramirez S."/>
            <person name="Szollosi G.J."/>
            <person name="Szarkandi J.G."/>
            <person name="Papp V."/>
            <person name="Albert L."/>
            <person name="Andreopoulos W."/>
            <person name="Angelini C."/>
            <person name="Antonin V."/>
            <person name="Barry K.W."/>
            <person name="Bougher N.L."/>
            <person name="Buchanan P."/>
            <person name="Buyck B."/>
            <person name="Bense V."/>
            <person name="Catcheside P."/>
            <person name="Chovatia M."/>
            <person name="Cooper J."/>
            <person name="Damon W."/>
            <person name="Desjardin D."/>
            <person name="Finy P."/>
            <person name="Geml J."/>
            <person name="Haridas S."/>
            <person name="Hughes K."/>
            <person name="Justo A."/>
            <person name="Karasinski D."/>
            <person name="Kautmanova I."/>
            <person name="Kiss B."/>
            <person name="Kocsube S."/>
            <person name="Kotiranta H."/>
            <person name="LaButti K.M."/>
            <person name="Lechner B.E."/>
            <person name="Liimatainen K."/>
            <person name="Lipzen A."/>
            <person name="Lukacs Z."/>
            <person name="Mihaltcheva S."/>
            <person name="Morgado L.N."/>
            <person name="Niskanen T."/>
            <person name="Noordeloos M.E."/>
            <person name="Ohm R.A."/>
            <person name="Ortiz-Santana B."/>
            <person name="Ovrebo C."/>
            <person name="Racz N."/>
            <person name="Riley R."/>
            <person name="Savchenko A."/>
            <person name="Shiryaev A."/>
            <person name="Soop K."/>
            <person name="Spirin V."/>
            <person name="Szebenyi C."/>
            <person name="Tomsovsky M."/>
            <person name="Tulloss R.E."/>
            <person name="Uehling J."/>
            <person name="Grigoriev I.V."/>
            <person name="Vagvolgyi C."/>
            <person name="Papp T."/>
            <person name="Martin F.M."/>
            <person name="Miettinen O."/>
            <person name="Hibbett D.S."/>
            <person name="Nagy L.G."/>
        </authorList>
    </citation>
    <scope>NUCLEOTIDE SEQUENCE [LARGE SCALE GENOMIC DNA]</scope>
    <source>
        <strain evidence="1 2">NL-1719</strain>
    </source>
</reference>
<evidence type="ECO:0000313" key="1">
    <source>
        <dbReference type="EMBL" id="TFK71609.1"/>
    </source>
</evidence>
<name>A0ACD3B1Y6_9AGAR</name>
<evidence type="ECO:0000313" key="2">
    <source>
        <dbReference type="Proteomes" id="UP000308600"/>
    </source>
</evidence>
<keyword evidence="2" id="KW-1185">Reference proteome</keyword>
<organism evidence="1 2">
    <name type="scientific">Pluteus cervinus</name>
    <dbReference type="NCBI Taxonomy" id="181527"/>
    <lineage>
        <taxon>Eukaryota</taxon>
        <taxon>Fungi</taxon>
        <taxon>Dikarya</taxon>
        <taxon>Basidiomycota</taxon>
        <taxon>Agaricomycotina</taxon>
        <taxon>Agaricomycetes</taxon>
        <taxon>Agaricomycetidae</taxon>
        <taxon>Agaricales</taxon>
        <taxon>Pluteineae</taxon>
        <taxon>Pluteaceae</taxon>
        <taxon>Pluteus</taxon>
    </lineage>
</organism>
<dbReference type="Proteomes" id="UP000308600">
    <property type="component" value="Unassembled WGS sequence"/>
</dbReference>
<proteinExistence type="predicted"/>
<sequence>MHKLSKLCRQRSSLMLLSCFLLSWLSLKTLHDITSCIPVVTPKVYSDSTQADPTPVSRKSLSPKNSSTFIIWLASERLFVFPNILSTLLREQFIHQVLILGSPSILAQVNHHLQRSVNLLPAQSYVYIQAWTPDLQEVQNWKHTVQQLSSNGTHQVSLDQVTLPGSMLFGTSPWLNRVEIWDDNSACVAPLDQFRDGAVVSLPFAFSPSALRGGHFPGGVLSGIFQRLDEESRLMELRTGQDGCREVRNISAAWHLPLLETSEAIHHTPPLGTFVVLLATAFDVQALCPVLFMLKKSGHNIQVFITEHWSPQDFQDVDCGLDNFRNIFWELGLSMAWANTVLNGADIVITTPDMGDVLPLAGMVSTSTIVVEIPRADLRYSTWLNALTLNEWKNWKTPRIEISVITNNRPDSLQRLLHSLQLARFYGDEVNIRFNTERNSDATTMQVIDRFNWDHGTVSVHHRVIQGGLIAAVVESWYPHGNDTYGILLEDDIEVSPLFYAWSKMALLRYRYGEAFERSNRLFGISLYQQKVLELPPSGRKLFNARDLFYASGLPYPTTPYLSSIPCSWGGLYFPEHWREFHSFLQMRLETPTINQVRHIVPGVRSNHWRSSWKKFFIELVYLRGYVMLYPNYDDYLSFSTNHLEPGSHVKVVSPGKRDMFKVPLMGLSDHQKVLDFPHGQLPRWKALPVLNLNGSLSSLVGLDIDGRSRRIELTGCSESMRPFHAVDLFC</sequence>
<gene>
    <name evidence="1" type="ORF">BDN72DRAFT_424768</name>
</gene>
<accession>A0ACD3B1Y6</accession>
<dbReference type="EMBL" id="ML208295">
    <property type="protein sequence ID" value="TFK71609.1"/>
    <property type="molecule type" value="Genomic_DNA"/>
</dbReference>
<protein>
    <submittedName>
        <fullName evidence="1">Uncharacterized protein</fullName>
    </submittedName>
</protein>